<evidence type="ECO:0000313" key="6">
    <source>
        <dbReference type="Proteomes" id="UP000037688"/>
    </source>
</evidence>
<gene>
    <name evidence="5" type="ORF">AMS66_01185</name>
</gene>
<dbReference type="InterPro" id="IPR011711">
    <property type="entry name" value="GntR_C"/>
</dbReference>
<dbReference type="Gene3D" id="1.20.120.530">
    <property type="entry name" value="GntR ligand-binding domain-like"/>
    <property type="match status" value="1"/>
</dbReference>
<proteinExistence type="predicted"/>
<dbReference type="Gene3D" id="1.10.10.10">
    <property type="entry name" value="Winged helix-like DNA-binding domain superfamily/Winged helix DNA-binding domain"/>
    <property type="match status" value="1"/>
</dbReference>
<dbReference type="Proteomes" id="UP000037688">
    <property type="component" value="Unassembled WGS sequence"/>
</dbReference>
<comment type="caution">
    <text evidence="5">The sequence shown here is derived from an EMBL/GenBank/DDBJ whole genome shotgun (WGS) entry which is preliminary data.</text>
</comment>
<dbReference type="GO" id="GO:0003677">
    <property type="term" value="F:DNA binding"/>
    <property type="evidence" value="ECO:0007669"/>
    <property type="project" value="UniProtKB-KW"/>
</dbReference>
<evidence type="ECO:0000256" key="1">
    <source>
        <dbReference type="ARBA" id="ARBA00023015"/>
    </source>
</evidence>
<dbReference type="SUPFAM" id="SSF46785">
    <property type="entry name" value="Winged helix' DNA-binding domain"/>
    <property type="match status" value="1"/>
</dbReference>
<reference evidence="5 6" key="1">
    <citation type="submission" date="2015-08" db="EMBL/GenBank/DDBJ databases">
        <title>Draft genome sequence of cellulolytic and xylanolytic Paenibacillus sp. A59, isolated from a decaying forest soil from Patagonia, Argentina.</title>
        <authorList>
            <person name="Ghio S."/>
            <person name="Caceres A.M."/>
            <person name="Talia P."/>
            <person name="Grasso D."/>
            <person name="Campos E."/>
        </authorList>
    </citation>
    <scope>NUCLEOTIDE SEQUENCE [LARGE SCALE GENOMIC DNA]</scope>
    <source>
        <strain evidence="5 6">A59</strain>
    </source>
</reference>
<evidence type="ECO:0000256" key="2">
    <source>
        <dbReference type="ARBA" id="ARBA00023125"/>
    </source>
</evidence>
<feature type="domain" description="HTH gntR-type" evidence="4">
    <location>
        <begin position="7"/>
        <end position="74"/>
    </location>
</feature>
<dbReference type="InterPro" id="IPR008920">
    <property type="entry name" value="TF_FadR/GntR_C"/>
</dbReference>
<dbReference type="Pfam" id="PF00392">
    <property type="entry name" value="GntR"/>
    <property type="match status" value="1"/>
</dbReference>
<sequence length="214" mass="24561">MEAPKYRSLKDHVYDYIAQKIQDGTLLPNQKINEAEICKKLDISRTPTREALFQLASDNLLQYIPRRGFIVTPFDAGKKLEFSQAIGALEALAATLAAEHLKPSELLEMEALVARMDEDITQLDLAAYSKNQYQFHNLYIQRCGNATVIEMLNTLKNSFIRQSYVSDNKARLSSVLNEVNEEHRQILSAFRAKDKPQLEALLKHHWRIIDNDML</sequence>
<dbReference type="InterPro" id="IPR036390">
    <property type="entry name" value="WH_DNA-bd_sf"/>
</dbReference>
<dbReference type="CDD" id="cd07377">
    <property type="entry name" value="WHTH_GntR"/>
    <property type="match status" value="1"/>
</dbReference>
<dbReference type="OrthoDB" id="574518at2"/>
<dbReference type="InterPro" id="IPR000524">
    <property type="entry name" value="Tscrpt_reg_HTH_GntR"/>
</dbReference>
<protein>
    <submittedName>
        <fullName evidence="5">GntR family transcriptional regulator</fullName>
    </submittedName>
</protein>
<name>A0A0N0UIM4_9BACL</name>
<dbReference type="GO" id="GO:0003700">
    <property type="term" value="F:DNA-binding transcription factor activity"/>
    <property type="evidence" value="ECO:0007669"/>
    <property type="project" value="InterPro"/>
</dbReference>
<dbReference type="SUPFAM" id="SSF48008">
    <property type="entry name" value="GntR ligand-binding domain-like"/>
    <property type="match status" value="1"/>
</dbReference>
<dbReference type="PATRIC" id="fig|1705561.3.peg.1340"/>
<accession>A0A0N0UIM4</accession>
<dbReference type="PROSITE" id="PS50949">
    <property type="entry name" value="HTH_GNTR"/>
    <property type="match status" value="1"/>
</dbReference>
<evidence type="ECO:0000259" key="4">
    <source>
        <dbReference type="PROSITE" id="PS50949"/>
    </source>
</evidence>
<evidence type="ECO:0000256" key="3">
    <source>
        <dbReference type="ARBA" id="ARBA00023163"/>
    </source>
</evidence>
<keyword evidence="1" id="KW-0805">Transcription regulation</keyword>
<keyword evidence="2" id="KW-0238">DNA-binding</keyword>
<dbReference type="Pfam" id="PF07729">
    <property type="entry name" value="FCD"/>
    <property type="match status" value="1"/>
</dbReference>
<dbReference type="RefSeq" id="WP_053779085.1">
    <property type="nucleotide sequence ID" value="NZ_LITU01000012.1"/>
</dbReference>
<evidence type="ECO:0000313" key="5">
    <source>
        <dbReference type="EMBL" id="KOY18311.1"/>
    </source>
</evidence>
<dbReference type="AlphaFoldDB" id="A0A0N0UIM4"/>
<dbReference type="SMART" id="SM00895">
    <property type="entry name" value="FCD"/>
    <property type="match status" value="1"/>
</dbReference>
<dbReference type="SMART" id="SM00345">
    <property type="entry name" value="HTH_GNTR"/>
    <property type="match status" value="1"/>
</dbReference>
<dbReference type="PANTHER" id="PTHR43537">
    <property type="entry name" value="TRANSCRIPTIONAL REGULATOR, GNTR FAMILY"/>
    <property type="match status" value="1"/>
</dbReference>
<keyword evidence="6" id="KW-1185">Reference proteome</keyword>
<dbReference type="PANTHER" id="PTHR43537:SF24">
    <property type="entry name" value="GLUCONATE OPERON TRANSCRIPTIONAL REPRESSOR"/>
    <property type="match status" value="1"/>
</dbReference>
<dbReference type="InterPro" id="IPR036388">
    <property type="entry name" value="WH-like_DNA-bd_sf"/>
</dbReference>
<dbReference type="EMBL" id="LITU01000012">
    <property type="protein sequence ID" value="KOY18311.1"/>
    <property type="molecule type" value="Genomic_DNA"/>
</dbReference>
<keyword evidence="3" id="KW-0804">Transcription</keyword>
<organism evidence="5 6">
    <name type="scientific">Paenibacillus xylanivorans</name>
    <dbReference type="NCBI Taxonomy" id="1705561"/>
    <lineage>
        <taxon>Bacteria</taxon>
        <taxon>Bacillati</taxon>
        <taxon>Bacillota</taxon>
        <taxon>Bacilli</taxon>
        <taxon>Bacillales</taxon>
        <taxon>Paenibacillaceae</taxon>
        <taxon>Paenibacillus</taxon>
    </lineage>
</organism>